<dbReference type="AlphaFoldDB" id="A0A8J3EZI5"/>
<evidence type="ECO:0000313" key="1">
    <source>
        <dbReference type="EMBL" id="GGI10081.1"/>
    </source>
</evidence>
<sequence>MPNSVMIQEQTVSKKQTKLSLFFNRFIKSTLQESSQTEILHNELRNLQKQLEYKEINFIHAEPEYIDVAIMELEAIRLKYSITVRQLKDIVSQKEKLYSEA</sequence>
<dbReference type="Proteomes" id="UP000626244">
    <property type="component" value="Unassembled WGS sequence"/>
</dbReference>
<proteinExistence type="predicted"/>
<protein>
    <submittedName>
        <fullName evidence="1">Uncharacterized protein</fullName>
    </submittedName>
</protein>
<reference evidence="2" key="1">
    <citation type="journal article" date="2019" name="Int. J. Syst. Evol. Microbiol.">
        <title>The Global Catalogue of Microorganisms (GCM) 10K type strain sequencing project: providing services to taxonomists for standard genome sequencing and annotation.</title>
        <authorList>
            <consortium name="The Broad Institute Genomics Platform"/>
            <consortium name="The Broad Institute Genome Sequencing Center for Infectious Disease"/>
            <person name="Wu L."/>
            <person name="Ma J."/>
        </authorList>
    </citation>
    <scope>NUCLEOTIDE SEQUENCE [LARGE SCALE GENOMIC DNA]</scope>
    <source>
        <strain evidence="2">CGMCC 1.14993</strain>
    </source>
</reference>
<name>A0A8J3EZI5_9BACI</name>
<organism evidence="1 2">
    <name type="scientific">Gottfriedia solisilvae</name>
    <dbReference type="NCBI Taxonomy" id="1516104"/>
    <lineage>
        <taxon>Bacteria</taxon>
        <taxon>Bacillati</taxon>
        <taxon>Bacillota</taxon>
        <taxon>Bacilli</taxon>
        <taxon>Bacillales</taxon>
        <taxon>Bacillaceae</taxon>
        <taxon>Gottfriedia</taxon>
    </lineage>
</organism>
<dbReference type="EMBL" id="BMHB01000001">
    <property type="protein sequence ID" value="GGI10081.1"/>
    <property type="molecule type" value="Genomic_DNA"/>
</dbReference>
<dbReference type="RefSeq" id="WP_088002694.1">
    <property type="nucleotide sequence ID" value="NZ_BMHB01000001.1"/>
</dbReference>
<evidence type="ECO:0000313" key="2">
    <source>
        <dbReference type="Proteomes" id="UP000626244"/>
    </source>
</evidence>
<keyword evidence="2" id="KW-1185">Reference proteome</keyword>
<gene>
    <name evidence="1" type="ORF">GCM10007380_01000</name>
</gene>
<dbReference type="OrthoDB" id="2881376at2"/>
<comment type="caution">
    <text evidence="1">The sequence shown here is derived from an EMBL/GenBank/DDBJ whole genome shotgun (WGS) entry which is preliminary data.</text>
</comment>
<accession>A0A8J3EZI5</accession>